<dbReference type="PANTHER" id="PTHR24305">
    <property type="entry name" value="CYTOCHROME P450"/>
    <property type="match status" value="1"/>
</dbReference>
<dbReference type="InterPro" id="IPR001128">
    <property type="entry name" value="Cyt_P450"/>
</dbReference>
<dbReference type="CDD" id="cd11058">
    <property type="entry name" value="CYP60B-like"/>
    <property type="match status" value="1"/>
</dbReference>
<protein>
    <submittedName>
        <fullName evidence="10">Cytochrome P450</fullName>
    </submittedName>
</protein>
<evidence type="ECO:0000256" key="7">
    <source>
        <dbReference type="PIRSR" id="PIRSR602401-1"/>
    </source>
</evidence>
<dbReference type="SUPFAM" id="SSF48264">
    <property type="entry name" value="Cytochrome P450"/>
    <property type="match status" value="1"/>
</dbReference>
<name>A0A8K0SE47_9HYPO</name>
<sequence length="510" mass="57567">MPFIFTAVCPMGVAGAVIFLFYYFVTCIYLAYFHPLAKFPGPRFASISRLPLATSAIKGQTYRWLEELHGKYGPVVRIAPGELTTISPGAWKDIYLNRPELPKDPHSQTPPLNGVDSLFTADGHTHSRMRRTFSNAFSERALRDQAKTIESCVEQLIQRLRREIAKNSGGCDNIDIAKLYGYVALDIISDLTYGESFRSLEGDNENDMIMRFFLGTKFGAIRNSLSYFYPLDRLFGYIFLRLTAGVRARNWEASAERVAKRLDMAAAGTDRSDFLTPVIGNVDESRQKGITSDELCNNCLAITMAGSYLPTLALTTATYLLMRDKKSYKRLKTEIYTAFSSQDQICIASTAALPFLSAVIDETLRLRHPTPIHLPRILPPQGHVIDGQWIPGNTIIGVALQNAQTSPMNWKEPLSFRPERFLNPSHPWYDASFANDKKESYHPFSIGNRNCIGSKMFLAEARLVLARTIFSFDMELSDQTEKDWMNQKAYLAFEPKPVFAVLKETSFDKM</sequence>
<comment type="similarity">
    <text evidence="3 8">Belongs to the cytochrome P450 family.</text>
</comment>
<reference evidence="10" key="1">
    <citation type="journal article" date="2021" name="Nat. Commun.">
        <title>Genetic determinants of endophytism in the Arabidopsis root mycobiome.</title>
        <authorList>
            <person name="Mesny F."/>
            <person name="Miyauchi S."/>
            <person name="Thiergart T."/>
            <person name="Pickel B."/>
            <person name="Atanasova L."/>
            <person name="Karlsson M."/>
            <person name="Huettel B."/>
            <person name="Barry K.W."/>
            <person name="Haridas S."/>
            <person name="Chen C."/>
            <person name="Bauer D."/>
            <person name="Andreopoulos W."/>
            <person name="Pangilinan J."/>
            <person name="LaButti K."/>
            <person name="Riley R."/>
            <person name="Lipzen A."/>
            <person name="Clum A."/>
            <person name="Drula E."/>
            <person name="Henrissat B."/>
            <person name="Kohler A."/>
            <person name="Grigoriev I.V."/>
            <person name="Martin F.M."/>
            <person name="Hacquard S."/>
        </authorList>
    </citation>
    <scope>NUCLEOTIDE SEQUENCE</scope>
    <source>
        <strain evidence="10">MPI-CAGE-CH-0235</strain>
    </source>
</reference>
<keyword evidence="6 7" id="KW-0408">Iron</keyword>
<evidence type="ECO:0000256" key="3">
    <source>
        <dbReference type="ARBA" id="ARBA00010617"/>
    </source>
</evidence>
<dbReference type="AlphaFoldDB" id="A0A8K0SE47"/>
<keyword evidence="9" id="KW-1133">Transmembrane helix</keyword>
<organism evidence="10 11">
    <name type="scientific">Stachybotrys elegans</name>
    <dbReference type="NCBI Taxonomy" id="80388"/>
    <lineage>
        <taxon>Eukaryota</taxon>
        <taxon>Fungi</taxon>
        <taxon>Dikarya</taxon>
        <taxon>Ascomycota</taxon>
        <taxon>Pezizomycotina</taxon>
        <taxon>Sordariomycetes</taxon>
        <taxon>Hypocreomycetidae</taxon>
        <taxon>Hypocreales</taxon>
        <taxon>Stachybotryaceae</taxon>
        <taxon>Stachybotrys</taxon>
    </lineage>
</organism>
<keyword evidence="4 7" id="KW-0349">Heme</keyword>
<evidence type="ECO:0000256" key="9">
    <source>
        <dbReference type="SAM" id="Phobius"/>
    </source>
</evidence>
<evidence type="ECO:0000256" key="6">
    <source>
        <dbReference type="ARBA" id="ARBA00023004"/>
    </source>
</evidence>
<dbReference type="PROSITE" id="PS00086">
    <property type="entry name" value="CYTOCHROME_P450"/>
    <property type="match status" value="1"/>
</dbReference>
<evidence type="ECO:0000256" key="5">
    <source>
        <dbReference type="ARBA" id="ARBA00022723"/>
    </source>
</evidence>
<dbReference type="GO" id="GO:0005506">
    <property type="term" value="F:iron ion binding"/>
    <property type="evidence" value="ECO:0007669"/>
    <property type="project" value="InterPro"/>
</dbReference>
<dbReference type="OrthoDB" id="1470350at2759"/>
<dbReference type="Pfam" id="PF00067">
    <property type="entry name" value="p450"/>
    <property type="match status" value="1"/>
</dbReference>
<gene>
    <name evidence="10" type="ORF">B0I35DRAFT_446097</name>
</gene>
<dbReference type="GO" id="GO:0004497">
    <property type="term" value="F:monooxygenase activity"/>
    <property type="evidence" value="ECO:0007669"/>
    <property type="project" value="UniProtKB-KW"/>
</dbReference>
<dbReference type="InterPro" id="IPR050121">
    <property type="entry name" value="Cytochrome_P450_monoxygenase"/>
</dbReference>
<dbReference type="InterPro" id="IPR002401">
    <property type="entry name" value="Cyt_P450_E_grp-I"/>
</dbReference>
<proteinExistence type="inferred from homology"/>
<dbReference type="GO" id="GO:0016705">
    <property type="term" value="F:oxidoreductase activity, acting on paired donors, with incorporation or reduction of molecular oxygen"/>
    <property type="evidence" value="ECO:0007669"/>
    <property type="project" value="InterPro"/>
</dbReference>
<keyword evidence="8" id="KW-0503">Monooxygenase</keyword>
<feature type="transmembrane region" description="Helical" evidence="9">
    <location>
        <begin position="12"/>
        <end position="33"/>
    </location>
</feature>
<comment type="cofactor">
    <cofactor evidence="1 7">
        <name>heme</name>
        <dbReference type="ChEBI" id="CHEBI:30413"/>
    </cofactor>
</comment>
<keyword evidence="5 7" id="KW-0479">Metal-binding</keyword>
<keyword evidence="11" id="KW-1185">Reference proteome</keyword>
<evidence type="ECO:0000313" key="10">
    <source>
        <dbReference type="EMBL" id="KAH7303836.1"/>
    </source>
</evidence>
<evidence type="ECO:0000313" key="11">
    <source>
        <dbReference type="Proteomes" id="UP000813444"/>
    </source>
</evidence>
<dbReference type="EMBL" id="JAGPNK010000028">
    <property type="protein sequence ID" value="KAH7303836.1"/>
    <property type="molecule type" value="Genomic_DNA"/>
</dbReference>
<dbReference type="GO" id="GO:0020037">
    <property type="term" value="F:heme binding"/>
    <property type="evidence" value="ECO:0007669"/>
    <property type="project" value="InterPro"/>
</dbReference>
<feature type="binding site" description="axial binding residue" evidence="7">
    <location>
        <position position="451"/>
    </location>
    <ligand>
        <name>heme</name>
        <dbReference type="ChEBI" id="CHEBI:30413"/>
    </ligand>
    <ligandPart>
        <name>Fe</name>
        <dbReference type="ChEBI" id="CHEBI:18248"/>
    </ligandPart>
</feature>
<keyword evidence="8" id="KW-0560">Oxidoreductase</keyword>
<accession>A0A8K0SE47</accession>
<evidence type="ECO:0000256" key="8">
    <source>
        <dbReference type="RuleBase" id="RU000461"/>
    </source>
</evidence>
<keyword evidence="9" id="KW-0812">Transmembrane</keyword>
<evidence type="ECO:0000256" key="1">
    <source>
        <dbReference type="ARBA" id="ARBA00001971"/>
    </source>
</evidence>
<dbReference type="Proteomes" id="UP000813444">
    <property type="component" value="Unassembled WGS sequence"/>
</dbReference>
<dbReference type="InterPro" id="IPR036396">
    <property type="entry name" value="Cyt_P450_sf"/>
</dbReference>
<dbReference type="InterPro" id="IPR017972">
    <property type="entry name" value="Cyt_P450_CS"/>
</dbReference>
<comment type="caution">
    <text evidence="10">The sequence shown here is derived from an EMBL/GenBank/DDBJ whole genome shotgun (WGS) entry which is preliminary data.</text>
</comment>
<dbReference type="PRINTS" id="PR00463">
    <property type="entry name" value="EP450I"/>
</dbReference>
<comment type="pathway">
    <text evidence="2">Mycotoxin biosynthesis.</text>
</comment>
<dbReference type="Gene3D" id="1.10.630.10">
    <property type="entry name" value="Cytochrome P450"/>
    <property type="match status" value="1"/>
</dbReference>
<evidence type="ECO:0000256" key="2">
    <source>
        <dbReference type="ARBA" id="ARBA00004685"/>
    </source>
</evidence>
<evidence type="ECO:0000256" key="4">
    <source>
        <dbReference type="ARBA" id="ARBA00022617"/>
    </source>
</evidence>
<dbReference type="PANTHER" id="PTHR24305:SF210">
    <property type="entry name" value="CYTOCHROME P450 MONOOXYGENASE ASQL-RELATED"/>
    <property type="match status" value="1"/>
</dbReference>
<keyword evidence="9" id="KW-0472">Membrane</keyword>